<comment type="similarity">
    <text evidence="2 6">Belongs to the 4-toluene sulfonate uptake permease (TSUP) (TC 2.A.102) family.</text>
</comment>
<evidence type="ECO:0000256" key="1">
    <source>
        <dbReference type="ARBA" id="ARBA00004141"/>
    </source>
</evidence>
<dbReference type="InterPro" id="IPR002781">
    <property type="entry name" value="TM_pro_TauE-like"/>
</dbReference>
<evidence type="ECO:0000256" key="4">
    <source>
        <dbReference type="ARBA" id="ARBA00022989"/>
    </source>
</evidence>
<sequence>MTGIVARRETVQQVLLLVLLLLITGLTAGLLAGLLGIGGGLVIVPALSFLLRARGVEVEIAVPVAVATSLGTMLLTSASAVWFHARRDAVHWPTVARLAPAMAVGAGLGAVFAAALPGQLLAKVFALLAALIGIRMLLSLNPSRPPISPYPRGWWLAGPAIGGVSALMGIGGGSFNVPYLVRNGFAPVQAVAIASACGWPIALGGVVGFLIAGWNQHLLDLSLGYLFWPGVVVVGMAGAVSAPAGVALAHRLPAAGLRRIFGLLLLLIAVRMFW</sequence>
<dbReference type="PANTHER" id="PTHR43483">
    <property type="entry name" value="MEMBRANE TRANSPORTER PROTEIN HI_0806-RELATED"/>
    <property type="match status" value="1"/>
</dbReference>
<proteinExistence type="inferred from homology"/>
<organism evidence="7 8">
    <name type="scientific">Wenzhouxiangella limi</name>
    <dbReference type="NCBI Taxonomy" id="2707351"/>
    <lineage>
        <taxon>Bacteria</taxon>
        <taxon>Pseudomonadati</taxon>
        <taxon>Pseudomonadota</taxon>
        <taxon>Gammaproteobacteria</taxon>
        <taxon>Chromatiales</taxon>
        <taxon>Wenzhouxiangellaceae</taxon>
        <taxon>Wenzhouxiangella</taxon>
    </lineage>
</organism>
<keyword evidence="6" id="KW-1003">Cell membrane</keyword>
<dbReference type="RefSeq" id="WP_164211235.1">
    <property type="nucleotide sequence ID" value="NZ_JAAGSC010000041.1"/>
</dbReference>
<evidence type="ECO:0000313" key="7">
    <source>
        <dbReference type="EMBL" id="NDY95828.1"/>
    </source>
</evidence>
<comment type="caution">
    <text evidence="7">The sequence shown here is derived from an EMBL/GenBank/DDBJ whole genome shotgun (WGS) entry which is preliminary data.</text>
</comment>
<gene>
    <name evidence="7" type="ORF">G3I74_08820</name>
</gene>
<dbReference type="Proteomes" id="UP000484885">
    <property type="component" value="Unassembled WGS sequence"/>
</dbReference>
<comment type="subcellular location">
    <subcellularLocation>
        <location evidence="6">Cell membrane</location>
        <topology evidence="6">Multi-pass membrane protein</topology>
    </subcellularLocation>
    <subcellularLocation>
        <location evidence="1">Membrane</location>
        <topology evidence="1">Multi-pass membrane protein</topology>
    </subcellularLocation>
</comment>
<evidence type="ECO:0000256" key="3">
    <source>
        <dbReference type="ARBA" id="ARBA00022692"/>
    </source>
</evidence>
<dbReference type="EMBL" id="JAAGSC010000041">
    <property type="protein sequence ID" value="NDY95828.1"/>
    <property type="molecule type" value="Genomic_DNA"/>
</dbReference>
<dbReference type="AlphaFoldDB" id="A0A845UYN0"/>
<feature type="transmembrane region" description="Helical" evidence="6">
    <location>
        <begin position="255"/>
        <end position="273"/>
    </location>
</feature>
<keyword evidence="4 6" id="KW-1133">Transmembrane helix</keyword>
<feature type="transmembrane region" description="Helical" evidence="6">
    <location>
        <begin position="95"/>
        <end position="114"/>
    </location>
</feature>
<evidence type="ECO:0000256" key="5">
    <source>
        <dbReference type="ARBA" id="ARBA00023136"/>
    </source>
</evidence>
<evidence type="ECO:0000313" key="8">
    <source>
        <dbReference type="Proteomes" id="UP000484885"/>
    </source>
</evidence>
<dbReference type="Pfam" id="PF01925">
    <property type="entry name" value="TauE"/>
    <property type="match status" value="1"/>
</dbReference>
<evidence type="ECO:0000256" key="2">
    <source>
        <dbReference type="ARBA" id="ARBA00009142"/>
    </source>
</evidence>
<keyword evidence="8" id="KW-1185">Reference proteome</keyword>
<accession>A0A845UYN0</accession>
<evidence type="ECO:0000256" key="6">
    <source>
        <dbReference type="RuleBase" id="RU363041"/>
    </source>
</evidence>
<name>A0A845UYN0_9GAMM</name>
<keyword evidence="3 6" id="KW-0812">Transmembrane</keyword>
<dbReference type="GO" id="GO:0005886">
    <property type="term" value="C:plasma membrane"/>
    <property type="evidence" value="ECO:0007669"/>
    <property type="project" value="UniProtKB-SubCell"/>
</dbReference>
<feature type="transmembrane region" description="Helical" evidence="6">
    <location>
        <begin position="191"/>
        <end position="214"/>
    </location>
</feature>
<keyword evidence="5 6" id="KW-0472">Membrane</keyword>
<reference evidence="7 8" key="1">
    <citation type="submission" date="2020-02" db="EMBL/GenBank/DDBJ databases">
        <authorList>
            <person name="Zhang X.-Y."/>
        </authorList>
    </citation>
    <scope>NUCLEOTIDE SEQUENCE [LARGE SCALE GENOMIC DNA]</scope>
    <source>
        <strain evidence="7 8">C33</strain>
    </source>
</reference>
<feature type="transmembrane region" description="Helical" evidence="6">
    <location>
        <begin position="226"/>
        <end position="249"/>
    </location>
</feature>
<dbReference type="PANTHER" id="PTHR43483:SF3">
    <property type="entry name" value="MEMBRANE TRANSPORTER PROTEIN HI_0806-RELATED"/>
    <property type="match status" value="1"/>
</dbReference>
<feature type="transmembrane region" description="Helical" evidence="6">
    <location>
        <begin position="153"/>
        <end position="171"/>
    </location>
</feature>
<protein>
    <recommendedName>
        <fullName evidence="6">Probable membrane transporter protein</fullName>
    </recommendedName>
</protein>
<feature type="transmembrane region" description="Helical" evidence="6">
    <location>
        <begin position="15"/>
        <end position="48"/>
    </location>
</feature>
<feature type="transmembrane region" description="Helical" evidence="6">
    <location>
        <begin position="60"/>
        <end position="83"/>
    </location>
</feature>